<dbReference type="PANTHER" id="PTHR43334:SF1">
    <property type="entry name" value="3-HYDROXYPROPIONATE--COA LIGASE [ADP-FORMING]"/>
    <property type="match status" value="1"/>
</dbReference>
<dbReference type="Pfam" id="PF13549">
    <property type="entry name" value="ATP-grasp_5"/>
    <property type="match status" value="1"/>
</dbReference>
<dbReference type="PANTHER" id="PTHR43334">
    <property type="entry name" value="ACETATE--COA LIGASE [ADP-FORMING]"/>
    <property type="match status" value="1"/>
</dbReference>
<keyword evidence="6 8" id="KW-0067">ATP-binding</keyword>
<sequence length="253" mass="28471">MKEEALKVIEEVLKSGRTSLVEYEAKQVLKAYGLPVPEEKLAKTLDEALKYAEEIGYPVAMKLMSPQILHKSDAKVVLLNIKTPEELKEKWEVIHENARKYRPDAEILGVLIAPMLKPGREVIIGVTEDPQFGHALMFGLGGIFVEVLKDVTFRIIPITERDARKMITEIKSYPILAGARGEEPADIDAIVELLLKVSELVNDLDAYIKEMDLNPVFVYEKGKGAVVVDARIIVKEPTEKKEEISSEYRERCA</sequence>
<keyword evidence="5 8" id="KW-0547">Nucleotide-binding</keyword>
<evidence type="ECO:0000259" key="9">
    <source>
        <dbReference type="PROSITE" id="PS50975"/>
    </source>
</evidence>
<accession>A0A2Z2MJG7</accession>
<proteinExistence type="inferred from homology"/>
<comment type="similarity">
    <text evidence="7">Belongs to the acetate CoA ligase beta subunit family.</text>
</comment>
<gene>
    <name evidence="10" type="ORF">A3L01_05805</name>
</gene>
<keyword evidence="11" id="KW-1185">Reference proteome</keyword>
<dbReference type="GeneID" id="33326267"/>
<dbReference type="GO" id="GO:0005524">
    <property type="term" value="F:ATP binding"/>
    <property type="evidence" value="ECO:0007669"/>
    <property type="project" value="UniProtKB-UniRule"/>
</dbReference>
<evidence type="ECO:0000256" key="6">
    <source>
        <dbReference type="ARBA" id="ARBA00022840"/>
    </source>
</evidence>
<dbReference type="InterPro" id="IPR013815">
    <property type="entry name" value="ATP_grasp_subdomain_1"/>
</dbReference>
<dbReference type="InterPro" id="IPR051538">
    <property type="entry name" value="Acyl-CoA_Synth/Transferase"/>
</dbReference>
<name>A0A2Z2MJG7_9EURY</name>
<dbReference type="Proteomes" id="UP000250272">
    <property type="component" value="Chromosome"/>
</dbReference>
<dbReference type="FunFam" id="3.30.1490.20:FF:000020">
    <property type="entry name" value="Protein lysine acetyltransferase"/>
    <property type="match status" value="1"/>
</dbReference>
<evidence type="ECO:0000313" key="10">
    <source>
        <dbReference type="EMBL" id="ASJ04902.1"/>
    </source>
</evidence>
<dbReference type="AlphaFoldDB" id="A0A2Z2MJG7"/>
<evidence type="ECO:0000256" key="1">
    <source>
        <dbReference type="ARBA" id="ARBA00001619"/>
    </source>
</evidence>
<evidence type="ECO:0000256" key="8">
    <source>
        <dbReference type="PROSITE-ProRule" id="PRU00409"/>
    </source>
</evidence>
<dbReference type="GO" id="GO:0043758">
    <property type="term" value="F:acetate-CoA ligase (ADP-forming) activity"/>
    <property type="evidence" value="ECO:0007669"/>
    <property type="project" value="UniProtKB-EC"/>
</dbReference>
<evidence type="ECO:0000256" key="2">
    <source>
        <dbReference type="ARBA" id="ARBA00011103"/>
    </source>
</evidence>
<reference evidence="10 11" key="1">
    <citation type="submission" date="2016-04" db="EMBL/GenBank/DDBJ databases">
        <title>Complete genome sequence of Thermococcus barossii type strain SHCK-94.</title>
        <authorList>
            <person name="Oger P.M."/>
        </authorList>
    </citation>
    <scope>NUCLEOTIDE SEQUENCE [LARGE SCALE GENOMIC DNA]</scope>
    <source>
        <strain evidence="10 11">SHCK-94</strain>
    </source>
</reference>
<comment type="subunit">
    <text evidence="2">Heterotetramer of two alpha and two beta subunits.</text>
</comment>
<protein>
    <recommendedName>
        <fullName evidence="3">acetate--CoA ligase (ADP-forming)</fullName>
        <ecNumber evidence="3">6.2.1.13</ecNumber>
    </recommendedName>
</protein>
<evidence type="ECO:0000256" key="7">
    <source>
        <dbReference type="ARBA" id="ARBA00061309"/>
    </source>
</evidence>
<dbReference type="Gene3D" id="3.30.470.20">
    <property type="entry name" value="ATP-grasp fold, B domain"/>
    <property type="match status" value="1"/>
</dbReference>
<evidence type="ECO:0000256" key="4">
    <source>
        <dbReference type="ARBA" id="ARBA00022598"/>
    </source>
</evidence>
<dbReference type="EC" id="6.2.1.13" evidence="3"/>
<evidence type="ECO:0000313" key="11">
    <source>
        <dbReference type="Proteomes" id="UP000250272"/>
    </source>
</evidence>
<dbReference type="EMBL" id="CP015101">
    <property type="protein sequence ID" value="ASJ04902.1"/>
    <property type="molecule type" value="Genomic_DNA"/>
</dbReference>
<evidence type="ECO:0000256" key="3">
    <source>
        <dbReference type="ARBA" id="ARBA00012957"/>
    </source>
</evidence>
<comment type="catalytic activity">
    <reaction evidence="1">
        <text>acetate + ATP + CoA = acetyl-CoA + ADP + phosphate</text>
        <dbReference type="Rhea" id="RHEA:15081"/>
        <dbReference type="ChEBI" id="CHEBI:30089"/>
        <dbReference type="ChEBI" id="CHEBI:30616"/>
        <dbReference type="ChEBI" id="CHEBI:43474"/>
        <dbReference type="ChEBI" id="CHEBI:57287"/>
        <dbReference type="ChEBI" id="CHEBI:57288"/>
        <dbReference type="ChEBI" id="CHEBI:456216"/>
        <dbReference type="EC" id="6.2.1.13"/>
    </reaction>
</comment>
<dbReference type="KEGG" id="tbs:A3L01_05805"/>
<dbReference type="PROSITE" id="PS50975">
    <property type="entry name" value="ATP_GRASP"/>
    <property type="match status" value="1"/>
</dbReference>
<evidence type="ECO:0000256" key="5">
    <source>
        <dbReference type="ARBA" id="ARBA00022741"/>
    </source>
</evidence>
<dbReference type="Gene3D" id="3.30.1490.20">
    <property type="entry name" value="ATP-grasp fold, A domain"/>
    <property type="match status" value="1"/>
</dbReference>
<organism evidence="10 11">
    <name type="scientific">Thermococcus barossii</name>
    <dbReference type="NCBI Taxonomy" id="54077"/>
    <lineage>
        <taxon>Archaea</taxon>
        <taxon>Methanobacteriati</taxon>
        <taxon>Methanobacteriota</taxon>
        <taxon>Thermococci</taxon>
        <taxon>Thermococcales</taxon>
        <taxon>Thermococcaceae</taxon>
        <taxon>Thermococcus</taxon>
    </lineage>
</organism>
<dbReference type="OrthoDB" id="18103at2157"/>
<feature type="domain" description="ATP-grasp" evidence="9">
    <location>
        <begin position="26"/>
        <end position="62"/>
    </location>
</feature>
<keyword evidence="4" id="KW-0436">Ligase</keyword>
<dbReference type="RefSeq" id="WP_088864912.1">
    <property type="nucleotide sequence ID" value="NZ_CP015101.1"/>
</dbReference>
<dbReference type="SUPFAM" id="SSF56059">
    <property type="entry name" value="Glutathione synthetase ATP-binding domain-like"/>
    <property type="match status" value="1"/>
</dbReference>
<dbReference type="GO" id="GO:0046872">
    <property type="term" value="F:metal ion binding"/>
    <property type="evidence" value="ECO:0007669"/>
    <property type="project" value="InterPro"/>
</dbReference>
<dbReference type="InterPro" id="IPR011761">
    <property type="entry name" value="ATP-grasp"/>
</dbReference>